<keyword evidence="5" id="KW-0805">Transcription regulation</keyword>
<feature type="domain" description="HTH gntR-type" evidence="8">
    <location>
        <begin position="12"/>
        <end position="80"/>
    </location>
</feature>
<dbReference type="SUPFAM" id="SSF53383">
    <property type="entry name" value="PLP-dependent transferases"/>
    <property type="match status" value="1"/>
</dbReference>
<dbReference type="InterPro" id="IPR036390">
    <property type="entry name" value="WH_DNA-bd_sf"/>
</dbReference>
<dbReference type="PANTHER" id="PTHR46577">
    <property type="entry name" value="HTH-TYPE TRANSCRIPTIONAL REGULATORY PROTEIN GABR"/>
    <property type="match status" value="1"/>
</dbReference>
<evidence type="ECO:0000259" key="8">
    <source>
        <dbReference type="PROSITE" id="PS50949"/>
    </source>
</evidence>
<proteinExistence type="inferred from homology"/>
<keyword evidence="6" id="KW-0238">DNA-binding</keyword>
<keyword evidence="3" id="KW-0032">Aminotransferase</keyword>
<accession>A0A223KLN6</accession>
<dbReference type="SMART" id="SM00345">
    <property type="entry name" value="HTH_GNTR"/>
    <property type="match status" value="1"/>
</dbReference>
<keyword evidence="3" id="KW-0808">Transferase</keyword>
<gene>
    <name evidence="9" type="ORF">BC6307_03345</name>
</gene>
<evidence type="ECO:0000256" key="7">
    <source>
        <dbReference type="ARBA" id="ARBA00023163"/>
    </source>
</evidence>
<evidence type="ECO:0000256" key="5">
    <source>
        <dbReference type="ARBA" id="ARBA00023015"/>
    </source>
</evidence>
<name>A0A223KLN6_9BACI</name>
<evidence type="ECO:0000256" key="3">
    <source>
        <dbReference type="ARBA" id="ARBA00022576"/>
    </source>
</evidence>
<dbReference type="InterPro" id="IPR015421">
    <property type="entry name" value="PyrdxlP-dep_Trfase_major"/>
</dbReference>
<dbReference type="PROSITE" id="PS50949">
    <property type="entry name" value="HTH_GNTR"/>
    <property type="match status" value="1"/>
</dbReference>
<dbReference type="InterPro" id="IPR015424">
    <property type="entry name" value="PyrdxlP-dep_Trfase"/>
</dbReference>
<dbReference type="SUPFAM" id="SSF46785">
    <property type="entry name" value="Winged helix' DNA-binding domain"/>
    <property type="match status" value="1"/>
</dbReference>
<dbReference type="Proteomes" id="UP000215224">
    <property type="component" value="Chromosome"/>
</dbReference>
<dbReference type="InterPro" id="IPR051446">
    <property type="entry name" value="HTH_trans_reg/aminotransferase"/>
</dbReference>
<evidence type="ECO:0000256" key="4">
    <source>
        <dbReference type="ARBA" id="ARBA00022898"/>
    </source>
</evidence>
<evidence type="ECO:0000313" key="9">
    <source>
        <dbReference type="EMBL" id="AST90372.1"/>
    </source>
</evidence>
<dbReference type="EMBL" id="CP018866">
    <property type="protein sequence ID" value="AST90372.1"/>
    <property type="molecule type" value="Genomic_DNA"/>
</dbReference>
<keyword evidence="10" id="KW-1185">Reference proteome</keyword>
<dbReference type="AlphaFoldDB" id="A0A223KLN6"/>
<organism evidence="9 10">
    <name type="scientific">Sutcliffiella cohnii</name>
    <dbReference type="NCBI Taxonomy" id="33932"/>
    <lineage>
        <taxon>Bacteria</taxon>
        <taxon>Bacillati</taxon>
        <taxon>Bacillota</taxon>
        <taxon>Bacilli</taxon>
        <taxon>Bacillales</taxon>
        <taxon>Bacillaceae</taxon>
        <taxon>Sutcliffiella</taxon>
    </lineage>
</organism>
<evidence type="ECO:0000256" key="1">
    <source>
        <dbReference type="ARBA" id="ARBA00001933"/>
    </source>
</evidence>
<dbReference type="Pfam" id="PF00155">
    <property type="entry name" value="Aminotran_1_2"/>
    <property type="match status" value="1"/>
</dbReference>
<dbReference type="RefSeq" id="WP_066416775.1">
    <property type="nucleotide sequence ID" value="NZ_CP018866.1"/>
</dbReference>
<dbReference type="CDD" id="cd07377">
    <property type="entry name" value="WHTH_GntR"/>
    <property type="match status" value="1"/>
</dbReference>
<dbReference type="InterPro" id="IPR036388">
    <property type="entry name" value="WH-like_DNA-bd_sf"/>
</dbReference>
<protein>
    <submittedName>
        <fullName evidence="9">GntR family transcriptional regulator</fullName>
    </submittedName>
</protein>
<dbReference type="STRING" id="1314751.GCA_001591425_02580"/>
<dbReference type="PANTHER" id="PTHR46577:SF1">
    <property type="entry name" value="HTH-TYPE TRANSCRIPTIONAL REGULATORY PROTEIN GABR"/>
    <property type="match status" value="1"/>
</dbReference>
<dbReference type="GO" id="GO:0008483">
    <property type="term" value="F:transaminase activity"/>
    <property type="evidence" value="ECO:0007669"/>
    <property type="project" value="UniProtKB-KW"/>
</dbReference>
<dbReference type="InterPro" id="IPR000524">
    <property type="entry name" value="Tscrpt_reg_HTH_GntR"/>
</dbReference>
<keyword evidence="7" id="KW-0804">Transcription</keyword>
<reference evidence="9 10" key="1">
    <citation type="submission" date="2016-12" db="EMBL/GenBank/DDBJ databases">
        <title>The whole genome sequencing and assembly of Bacillus cohnii DSM 6307T strain.</title>
        <authorList>
            <person name="Lee Y.-J."/>
            <person name="Yi H."/>
            <person name="Bahn Y.-S."/>
            <person name="Kim J.F."/>
            <person name="Lee D.-W."/>
        </authorList>
    </citation>
    <scope>NUCLEOTIDE SEQUENCE [LARGE SCALE GENOMIC DNA]</scope>
    <source>
        <strain evidence="9 10">DSM 6307</strain>
    </source>
</reference>
<evidence type="ECO:0000256" key="2">
    <source>
        <dbReference type="ARBA" id="ARBA00005384"/>
    </source>
</evidence>
<dbReference type="GO" id="GO:0003700">
    <property type="term" value="F:DNA-binding transcription factor activity"/>
    <property type="evidence" value="ECO:0007669"/>
    <property type="project" value="InterPro"/>
</dbReference>
<evidence type="ECO:0000313" key="10">
    <source>
        <dbReference type="Proteomes" id="UP000215224"/>
    </source>
</evidence>
<dbReference type="Gene3D" id="1.10.10.10">
    <property type="entry name" value="Winged helix-like DNA-binding domain superfamily/Winged helix DNA-binding domain"/>
    <property type="match status" value="1"/>
</dbReference>
<keyword evidence="4" id="KW-0663">Pyridoxal phosphate</keyword>
<comment type="similarity">
    <text evidence="2">In the C-terminal section; belongs to the class-I pyridoxal-phosphate-dependent aminotransferase family.</text>
</comment>
<evidence type="ECO:0000256" key="6">
    <source>
        <dbReference type="ARBA" id="ARBA00023125"/>
    </source>
</evidence>
<dbReference type="GO" id="GO:0030170">
    <property type="term" value="F:pyridoxal phosphate binding"/>
    <property type="evidence" value="ECO:0007669"/>
    <property type="project" value="InterPro"/>
</dbReference>
<dbReference type="Gene3D" id="3.40.640.10">
    <property type="entry name" value="Type I PLP-dependent aspartate aminotransferase-like (Major domain)"/>
    <property type="match status" value="1"/>
</dbReference>
<dbReference type="KEGG" id="bcoh:BC6307_03345"/>
<dbReference type="Pfam" id="PF00392">
    <property type="entry name" value="GntR"/>
    <property type="match status" value="1"/>
</dbReference>
<dbReference type="PRINTS" id="PR00035">
    <property type="entry name" value="HTHGNTR"/>
</dbReference>
<sequence length="472" mass="53945">MLLFQVDRSEDKTLTQQVYEEIRWRILENVLKENEKIPSSRELAKTIGVSRNIVLEAYHQLESEGYIHIKQRSGTFIASGTSISHLRKKDLQNTKQPAPTDNKCSSKKNIIDFKAGNPAMDHFPRKVWGKIVKEVCIDVPDSLFGYQDESGNEELKEELASYLETTRGVVCVPDQIVITSGATQALSLITKILVTEEKDSVIVEDPVTDEMRQIFLHNGATIIPVDTDVQGIIPSNIPQAKPSFVFVIPSHQFPLGGTLSIQRRIELINFAEKQNCYIVEDDYDSEFTYEGSPVRSMQGLAPEKVIYVGTFSKILAPALRIGYVVLPHELLSDFRKLKWYTDRHNSSLEQIVLARFMKEGHFLKHIRNMKRIYQRRRTALVNSLEKYFDHFTIIGENTGMHLVVEFPVIQFDKKLLQQLYCEGIKVYPVEEYAINKGNHSNKLLLGYGSLREEEIEEGVSILFNVISKCKHP</sequence>
<dbReference type="GO" id="GO:0003677">
    <property type="term" value="F:DNA binding"/>
    <property type="evidence" value="ECO:0007669"/>
    <property type="project" value="UniProtKB-KW"/>
</dbReference>
<dbReference type="CDD" id="cd00609">
    <property type="entry name" value="AAT_like"/>
    <property type="match status" value="1"/>
</dbReference>
<dbReference type="InterPro" id="IPR004839">
    <property type="entry name" value="Aminotransferase_I/II_large"/>
</dbReference>
<comment type="cofactor">
    <cofactor evidence="1">
        <name>pyridoxal 5'-phosphate</name>
        <dbReference type="ChEBI" id="CHEBI:597326"/>
    </cofactor>
</comment>